<dbReference type="InterPro" id="IPR015943">
    <property type="entry name" value="WD40/YVTN_repeat-like_dom_sf"/>
</dbReference>
<keyword evidence="2" id="KW-1185">Reference proteome</keyword>
<dbReference type="AlphaFoldDB" id="A0A917ZTW7"/>
<gene>
    <name evidence="1" type="ORF">GCM10012280_45430</name>
</gene>
<dbReference type="InterPro" id="IPR011045">
    <property type="entry name" value="N2O_reductase_N"/>
</dbReference>
<dbReference type="InterPro" id="IPR051200">
    <property type="entry name" value="Host-pathogen_enzymatic-act"/>
</dbReference>
<dbReference type="PANTHER" id="PTHR47197">
    <property type="entry name" value="PROTEIN NIRF"/>
    <property type="match status" value="1"/>
</dbReference>
<evidence type="ECO:0000313" key="1">
    <source>
        <dbReference type="EMBL" id="GGO93276.1"/>
    </source>
</evidence>
<dbReference type="EMBL" id="BMMS01000020">
    <property type="protein sequence ID" value="GGO93276.1"/>
    <property type="molecule type" value="Genomic_DNA"/>
</dbReference>
<comment type="caution">
    <text evidence="1">The sequence shown here is derived from an EMBL/GenBank/DDBJ whole genome shotgun (WGS) entry which is preliminary data.</text>
</comment>
<reference evidence="1" key="2">
    <citation type="submission" date="2020-09" db="EMBL/GenBank/DDBJ databases">
        <authorList>
            <person name="Sun Q."/>
            <person name="Zhou Y."/>
        </authorList>
    </citation>
    <scope>NUCLEOTIDE SEQUENCE</scope>
    <source>
        <strain evidence="1">CGMCC 4.7201</strain>
    </source>
</reference>
<dbReference type="Proteomes" id="UP000641932">
    <property type="component" value="Unassembled WGS sequence"/>
</dbReference>
<dbReference type="Gene3D" id="2.130.10.10">
    <property type="entry name" value="YVTN repeat-like/Quinoprotein amine dehydrogenase"/>
    <property type="match status" value="3"/>
</dbReference>
<name>A0A917ZTW7_9ACTN</name>
<dbReference type="SUPFAM" id="SSF50974">
    <property type="entry name" value="Nitrous oxide reductase, N-terminal domain"/>
    <property type="match status" value="1"/>
</dbReference>
<accession>A0A917ZTW7</accession>
<organism evidence="1 2">
    <name type="scientific">Wenjunlia tyrosinilytica</name>
    <dbReference type="NCBI Taxonomy" id="1544741"/>
    <lineage>
        <taxon>Bacteria</taxon>
        <taxon>Bacillati</taxon>
        <taxon>Actinomycetota</taxon>
        <taxon>Actinomycetes</taxon>
        <taxon>Kitasatosporales</taxon>
        <taxon>Streptomycetaceae</taxon>
        <taxon>Wenjunlia</taxon>
    </lineage>
</organism>
<dbReference type="RefSeq" id="WP_189133616.1">
    <property type="nucleotide sequence ID" value="NZ_BMMS01000020.1"/>
</dbReference>
<evidence type="ECO:0000313" key="2">
    <source>
        <dbReference type="Proteomes" id="UP000641932"/>
    </source>
</evidence>
<dbReference type="PANTHER" id="PTHR47197:SF3">
    <property type="entry name" value="DIHYDRO-HEME D1 DEHYDROGENASE"/>
    <property type="match status" value="1"/>
</dbReference>
<sequence>MTDDSGTRRPVLAVVTSTGEAVRFFDGLTYQPLGDLSVAAQPHEMAIDHAAGLLYVSHTYRSGVYTAPGEKAHEITVIDPFLRTVVDVVSLAPEEAPHGLALDTDRGVLYVTVEAGPAGGGALVALDTTTRKPVQRIEVGARGPHWVAVTPDGRKGYATSKADPFVSVLDLALGVLIGRIPAPYGTEEIAVSPDGRHAYAAGMALHYDAAKAGPAAPTLLVIDTSNDQVSGRIPLDGPACPVHVAADGRVLAGLALTDDEGDPAPGQLAVYSPGDTPSTFNHQFSEPVGQVPITIRTTPDGSRAFVANLRSGNVSVIDLASGATLRVLDIDSGDPFRTQGAHGIAYLPADACRPNKGDRPS</sequence>
<proteinExistence type="predicted"/>
<reference evidence="1" key="1">
    <citation type="journal article" date="2014" name="Int. J. Syst. Evol. Microbiol.">
        <title>Complete genome sequence of Corynebacterium casei LMG S-19264T (=DSM 44701T), isolated from a smear-ripened cheese.</title>
        <authorList>
            <consortium name="US DOE Joint Genome Institute (JGI-PGF)"/>
            <person name="Walter F."/>
            <person name="Albersmeier A."/>
            <person name="Kalinowski J."/>
            <person name="Ruckert C."/>
        </authorList>
    </citation>
    <scope>NUCLEOTIDE SEQUENCE</scope>
    <source>
        <strain evidence="1">CGMCC 4.7201</strain>
    </source>
</reference>
<protein>
    <submittedName>
        <fullName evidence="1">Surface layer protein</fullName>
    </submittedName>
</protein>